<dbReference type="InterPro" id="IPR005849">
    <property type="entry name" value="GalP_Utransf_N"/>
</dbReference>
<dbReference type="SUPFAM" id="SSF54197">
    <property type="entry name" value="HIT-like"/>
    <property type="match status" value="2"/>
</dbReference>
<dbReference type="AlphaFoldDB" id="D6GV38"/>
<dbReference type="EMBL" id="GG745550">
    <property type="protein sequence ID" value="EFD92965.1"/>
    <property type="molecule type" value="Genomic_DNA"/>
</dbReference>
<dbReference type="InterPro" id="IPR011146">
    <property type="entry name" value="HIT-like"/>
</dbReference>
<keyword evidence="3 11" id="KW-0808">Transferase</keyword>
<dbReference type="Pfam" id="PF02744">
    <property type="entry name" value="GalP_UDP_tr_C"/>
    <property type="match status" value="1"/>
</dbReference>
<dbReference type="PIRSF" id="PIRSF000808">
    <property type="entry name" value="GalT"/>
    <property type="match status" value="1"/>
</dbReference>
<keyword evidence="4 11" id="KW-0548">Nucleotidyltransferase</keyword>
<dbReference type="Pfam" id="PF01087">
    <property type="entry name" value="GalP_UDP_transf"/>
    <property type="match status" value="1"/>
</dbReference>
<feature type="domain" description="HIT" evidence="10">
    <location>
        <begin position="192"/>
        <end position="296"/>
    </location>
</feature>
<evidence type="ECO:0000313" key="12">
    <source>
        <dbReference type="Proteomes" id="UP000009376"/>
    </source>
</evidence>
<accession>D6GV38</accession>
<comment type="caution">
    <text evidence="9">Lacks conserved residue(s) required for the propagation of feature annotation.</text>
</comment>
<dbReference type="InterPro" id="IPR001937">
    <property type="entry name" value="GalP_UDPtransf1"/>
</dbReference>
<keyword evidence="7" id="KW-0119">Carbohydrate metabolism</keyword>
<evidence type="ECO:0000256" key="1">
    <source>
        <dbReference type="ARBA" id="ARBA00001947"/>
    </source>
</evidence>
<feature type="active site" description="Tele-UMP-histidine intermediate" evidence="8">
    <location>
        <position position="161"/>
    </location>
</feature>
<organism evidence="11 12">
    <name type="scientific">Candidatus Parvarchaeum acidophilus ARMAN-5</name>
    <dbReference type="NCBI Taxonomy" id="662762"/>
    <lineage>
        <taxon>Archaea</taxon>
        <taxon>Candidatus Parvarchaeota</taxon>
        <taxon>Candidatus Parvarchaeum</taxon>
    </lineage>
</organism>
<dbReference type="GO" id="GO:0006012">
    <property type="term" value="P:galactose metabolic process"/>
    <property type="evidence" value="ECO:0007669"/>
    <property type="project" value="InterPro"/>
</dbReference>
<comment type="similarity">
    <text evidence="2">Belongs to the galactose-1-phosphate uridylyltransferase type 1 family.</text>
</comment>
<evidence type="ECO:0000256" key="7">
    <source>
        <dbReference type="ARBA" id="ARBA00023277"/>
    </source>
</evidence>
<proteinExistence type="inferred from homology"/>
<sequence>MNEQESDIRMDYRTGYYSIIVPGREHRPEELEIEDEGSKNLKNCPFERDTVDRKNLEIMHVNEPWTTMVIKNKFPELNGSTPLDYKKGFFSSISGYGYNEVIIETPNHFDKFEDMDTKKSIEWLSAVIEREEDLYSRNYIKHVMVFKNSGAKGGASIGHSHTQIIAWPEILGTPKIEIEKAIEYKNQNYSCLYEDSIKKENERMLFETEKIAAIAPYGSRIAGESMLLPKRHVNYLLDLDEQEKEDILEALKSIIRTNSKIFGKPSYNFVIHENKNEPDYHLHFEIYPRLADFAGIELGQNVFVNTITPEDYTKKFKDNLLFT</sequence>
<reference evidence="11 12" key="1">
    <citation type="journal article" date="2010" name="Proc. Natl. Acad. Sci. U.S.A.">
        <title>Enigmatic, ultrasmall, uncultivated Archaea.</title>
        <authorList>
            <person name="Baker B.J."/>
            <person name="Comolli L.R."/>
            <person name="Dick G.J."/>
            <person name="Hauser L.J."/>
            <person name="Hyatt D."/>
            <person name="Dill B.D."/>
            <person name="Land M.L."/>
            <person name="Verberkmoes N.C."/>
            <person name="Hettich R.L."/>
            <person name="Banfield J.F."/>
        </authorList>
    </citation>
    <scope>NUCLEOTIDE SEQUENCE [LARGE SCALE GENOMIC DNA]</scope>
</reference>
<dbReference type="InterPro" id="IPR005850">
    <property type="entry name" value="GalP_Utransf_C"/>
</dbReference>
<comment type="cofactor">
    <cofactor evidence="1">
        <name>Zn(2+)</name>
        <dbReference type="ChEBI" id="CHEBI:29105"/>
    </cofactor>
</comment>
<gene>
    <name evidence="11" type="ORF">BJBARM5_0340</name>
</gene>
<dbReference type="PANTHER" id="PTHR42763:SF2">
    <property type="entry name" value="ADP-GLUCOSE PHOSPHORYLASE"/>
    <property type="match status" value="1"/>
</dbReference>
<dbReference type="GO" id="GO:0008108">
    <property type="term" value="F:UDP-glucose:hexose-1-phosphate uridylyltransferase activity"/>
    <property type="evidence" value="ECO:0007669"/>
    <property type="project" value="InterPro"/>
</dbReference>
<name>D6GV38_PARA5</name>
<dbReference type="InterPro" id="IPR036265">
    <property type="entry name" value="HIT-like_sf"/>
</dbReference>
<evidence type="ECO:0000256" key="5">
    <source>
        <dbReference type="ARBA" id="ARBA00022723"/>
    </source>
</evidence>
<evidence type="ECO:0000256" key="8">
    <source>
        <dbReference type="PIRSR" id="PIRSR000808-1"/>
    </source>
</evidence>
<evidence type="ECO:0000259" key="10">
    <source>
        <dbReference type="PROSITE" id="PS51084"/>
    </source>
</evidence>
<evidence type="ECO:0000256" key="3">
    <source>
        <dbReference type="ARBA" id="ARBA00022679"/>
    </source>
</evidence>
<keyword evidence="6" id="KW-0862">Zinc</keyword>
<protein>
    <submittedName>
        <fullName evidence="11">Galactose-1-phosphate uridylyltransferase</fullName>
    </submittedName>
</protein>
<dbReference type="PROSITE" id="PS51084">
    <property type="entry name" value="HIT_2"/>
    <property type="match status" value="1"/>
</dbReference>
<dbReference type="GO" id="GO:0008270">
    <property type="term" value="F:zinc ion binding"/>
    <property type="evidence" value="ECO:0007669"/>
    <property type="project" value="InterPro"/>
</dbReference>
<evidence type="ECO:0000256" key="9">
    <source>
        <dbReference type="PROSITE-ProRule" id="PRU00464"/>
    </source>
</evidence>
<dbReference type="Gene3D" id="3.30.428.10">
    <property type="entry name" value="HIT-like"/>
    <property type="match status" value="2"/>
</dbReference>
<dbReference type="InterPro" id="IPR053177">
    <property type="entry name" value="ADP-glucose_phosphorylase"/>
</dbReference>
<evidence type="ECO:0000256" key="6">
    <source>
        <dbReference type="ARBA" id="ARBA00022833"/>
    </source>
</evidence>
<dbReference type="Proteomes" id="UP000009376">
    <property type="component" value="Unassembled WGS sequence"/>
</dbReference>
<evidence type="ECO:0000256" key="2">
    <source>
        <dbReference type="ARBA" id="ARBA00010951"/>
    </source>
</evidence>
<evidence type="ECO:0000313" key="11">
    <source>
        <dbReference type="EMBL" id="EFD92965.1"/>
    </source>
</evidence>
<keyword evidence="5" id="KW-0479">Metal-binding</keyword>
<dbReference type="PANTHER" id="PTHR42763">
    <property type="entry name" value="ADP-GLUCOSE PHOSPHORYLASE"/>
    <property type="match status" value="1"/>
</dbReference>
<evidence type="ECO:0000256" key="4">
    <source>
        <dbReference type="ARBA" id="ARBA00022695"/>
    </source>
</evidence>